<keyword evidence="2" id="KW-1185">Reference proteome</keyword>
<accession>A0A5J5EJ67</accession>
<evidence type="ECO:0000313" key="1">
    <source>
        <dbReference type="EMBL" id="KAA8895722.1"/>
    </source>
</evidence>
<protein>
    <submittedName>
        <fullName evidence="1">Uncharacterized protein</fullName>
    </submittedName>
</protein>
<dbReference type="Proteomes" id="UP000326924">
    <property type="component" value="Unassembled WGS sequence"/>
</dbReference>
<reference evidence="1 2" key="1">
    <citation type="submission" date="2019-09" db="EMBL/GenBank/DDBJ databases">
        <title>Draft genome of the ectomycorrhizal ascomycete Sphaerosporella brunnea.</title>
        <authorList>
            <consortium name="DOE Joint Genome Institute"/>
            <person name="Benucci G.M."/>
            <person name="Marozzi G."/>
            <person name="Antonielli L."/>
            <person name="Sanchez S."/>
            <person name="Marco P."/>
            <person name="Wang X."/>
            <person name="Falini L.B."/>
            <person name="Barry K."/>
            <person name="Haridas S."/>
            <person name="Lipzen A."/>
            <person name="Labutti K."/>
            <person name="Grigoriev I.V."/>
            <person name="Murat C."/>
            <person name="Martin F."/>
            <person name="Albertini E."/>
            <person name="Donnini D."/>
            <person name="Bonito G."/>
        </authorList>
    </citation>
    <scope>NUCLEOTIDE SEQUENCE [LARGE SCALE GENOMIC DNA]</scope>
    <source>
        <strain evidence="1 2">Sb_GMNB300</strain>
    </source>
</reference>
<comment type="caution">
    <text evidence="1">The sequence shown here is derived from an EMBL/GenBank/DDBJ whole genome shotgun (WGS) entry which is preliminary data.</text>
</comment>
<organism evidence="1 2">
    <name type="scientific">Sphaerosporella brunnea</name>
    <dbReference type="NCBI Taxonomy" id="1250544"/>
    <lineage>
        <taxon>Eukaryota</taxon>
        <taxon>Fungi</taxon>
        <taxon>Dikarya</taxon>
        <taxon>Ascomycota</taxon>
        <taxon>Pezizomycotina</taxon>
        <taxon>Pezizomycetes</taxon>
        <taxon>Pezizales</taxon>
        <taxon>Pyronemataceae</taxon>
        <taxon>Sphaerosporella</taxon>
    </lineage>
</organism>
<name>A0A5J5EJ67_9PEZI</name>
<sequence length="334" mass="37001">MRVEMQLLPSACPLPPLPIDAYLQIPDSPHVCALLTLRDCSSFGKKARLALRFSCPPDGPDSQFRAAVNRIARYPLHLAVSTVLRLVQRAATCRRHAFAMTSSPGRIVAAFPASDAWLEGGQRANSHLTLARLLGPPGLERHGDCASLPIRRLARFLSIYTTTCPGADARARSAFFLRALHPLPIRLASHRFAFLGTGVSPPNQRISVGPAVKRNACRRRLSAPLRSARCDERRPVRCRHCRSMRGFRRNSPTSKIPLGLLRSSLTSVVARRGAKKKKKKNKTQKKLKKKKLLVVVTNGAKILQLADWLALSFDEKKSRRLIASLSPRNGIRDV</sequence>
<proteinExistence type="predicted"/>
<dbReference type="AlphaFoldDB" id="A0A5J5EJ67"/>
<evidence type="ECO:0000313" key="2">
    <source>
        <dbReference type="Proteomes" id="UP000326924"/>
    </source>
</evidence>
<dbReference type="EMBL" id="VXIS01000247">
    <property type="protein sequence ID" value="KAA8895722.1"/>
    <property type="molecule type" value="Genomic_DNA"/>
</dbReference>
<dbReference type="InParanoid" id="A0A5J5EJ67"/>
<gene>
    <name evidence="1" type="ORF">FN846DRAFT_968139</name>
</gene>
<feature type="non-terminal residue" evidence="1">
    <location>
        <position position="334"/>
    </location>
</feature>